<comment type="caution">
    <text evidence="3">The sequence shown here is derived from an EMBL/GenBank/DDBJ whole genome shotgun (WGS) entry which is preliminary data.</text>
</comment>
<dbReference type="RefSeq" id="WP_165296898.1">
    <property type="nucleotide sequence ID" value="NZ_JAAKZZ010000012.1"/>
</dbReference>
<feature type="compositionally biased region" description="Pro residues" evidence="1">
    <location>
        <begin position="9"/>
        <end position="18"/>
    </location>
</feature>
<feature type="transmembrane region" description="Helical" evidence="2">
    <location>
        <begin position="148"/>
        <end position="168"/>
    </location>
</feature>
<gene>
    <name evidence="3" type="ORF">G5C65_02420</name>
</gene>
<dbReference type="InterPro" id="IPR039708">
    <property type="entry name" value="MT1774/Rv1733c-like"/>
</dbReference>
<name>A0A6G4WPP8_9ACTN</name>
<dbReference type="PANTHER" id="PTHR42305:SF1">
    <property type="entry name" value="MEMBRANE PROTEIN RV1733C-RELATED"/>
    <property type="match status" value="1"/>
</dbReference>
<dbReference type="AlphaFoldDB" id="A0A6G4WPP8"/>
<feature type="transmembrane region" description="Helical" evidence="2">
    <location>
        <begin position="38"/>
        <end position="62"/>
    </location>
</feature>
<proteinExistence type="predicted"/>
<sequence length="201" mass="21924">MSAGDPQPASDPPPPRPGRFPARENPLRRPCDRAESRLNCLLLLVLVIGLPWSAVGVGLAAYDSSMRTMRAQTAERHQVTAELTSVRRDSTPGGTDQARVRWTERTGVEHEGSAPVEPGTRVGTSIRIWVDRDGNVVRPPMTALDAKAAGWAMGGLTAVAGTAGYAAARAATRHAMDRWRYAQWDAEWDLVEPVWSARFSR</sequence>
<dbReference type="Proteomes" id="UP000477722">
    <property type="component" value="Unassembled WGS sequence"/>
</dbReference>
<evidence type="ECO:0000256" key="1">
    <source>
        <dbReference type="SAM" id="MobiDB-lite"/>
    </source>
</evidence>
<protein>
    <recommendedName>
        <fullName evidence="5">Integral membrane protein</fullName>
    </recommendedName>
</protein>
<organism evidence="3 4">
    <name type="scientific">Streptomyces boncukensis</name>
    <dbReference type="NCBI Taxonomy" id="2711219"/>
    <lineage>
        <taxon>Bacteria</taxon>
        <taxon>Bacillati</taxon>
        <taxon>Actinomycetota</taxon>
        <taxon>Actinomycetes</taxon>
        <taxon>Kitasatosporales</taxon>
        <taxon>Streptomycetaceae</taxon>
        <taxon>Streptomyces</taxon>
    </lineage>
</organism>
<keyword evidence="2" id="KW-0472">Membrane</keyword>
<dbReference type="EMBL" id="JAAKZZ010000012">
    <property type="protein sequence ID" value="NGO67236.1"/>
    <property type="molecule type" value="Genomic_DNA"/>
</dbReference>
<keyword evidence="2" id="KW-0812">Transmembrane</keyword>
<evidence type="ECO:0000256" key="2">
    <source>
        <dbReference type="SAM" id="Phobius"/>
    </source>
</evidence>
<reference evidence="3 4" key="1">
    <citation type="submission" date="2020-02" db="EMBL/GenBank/DDBJ databases">
        <title>Whole-genome analyses of novel actinobacteria.</title>
        <authorList>
            <person name="Sahin N."/>
            <person name="Tatar D."/>
        </authorList>
    </citation>
    <scope>NUCLEOTIDE SEQUENCE [LARGE SCALE GENOMIC DNA]</scope>
    <source>
        <strain evidence="3 4">SB3404</strain>
    </source>
</reference>
<evidence type="ECO:0000313" key="4">
    <source>
        <dbReference type="Proteomes" id="UP000477722"/>
    </source>
</evidence>
<keyword evidence="4" id="KW-1185">Reference proteome</keyword>
<evidence type="ECO:0000313" key="3">
    <source>
        <dbReference type="EMBL" id="NGO67236.1"/>
    </source>
</evidence>
<feature type="region of interest" description="Disordered" evidence="1">
    <location>
        <begin position="1"/>
        <end position="29"/>
    </location>
</feature>
<dbReference type="PANTHER" id="PTHR42305">
    <property type="entry name" value="MEMBRANE PROTEIN RV1733C-RELATED"/>
    <property type="match status" value="1"/>
</dbReference>
<keyword evidence="2" id="KW-1133">Transmembrane helix</keyword>
<accession>A0A6G4WPP8</accession>
<evidence type="ECO:0008006" key="5">
    <source>
        <dbReference type="Google" id="ProtNLM"/>
    </source>
</evidence>